<reference evidence="1 2" key="1">
    <citation type="submission" date="2023-08" db="EMBL/GenBank/DDBJ databases">
        <title>Implementing the SeqCode for naming new Mesorhizobium species isolated from Vachellia karroo root nodules.</title>
        <authorList>
            <person name="Van Lill M."/>
        </authorList>
    </citation>
    <scope>NUCLEOTIDE SEQUENCE [LARGE SCALE GENOMIC DNA]</scope>
    <source>
        <strain evidence="1 2">VK23A</strain>
    </source>
</reference>
<protein>
    <recommendedName>
        <fullName evidence="3">ABC transporter permease</fullName>
    </recommendedName>
</protein>
<keyword evidence="2" id="KW-1185">Reference proteome</keyword>
<dbReference type="RefSeq" id="WP_320316184.1">
    <property type="nucleotide sequence ID" value="NZ_JAVIIX010000004.1"/>
</dbReference>
<evidence type="ECO:0008006" key="3">
    <source>
        <dbReference type="Google" id="ProtNLM"/>
    </source>
</evidence>
<gene>
    <name evidence="1" type="ORF">RFM27_07180</name>
</gene>
<proteinExistence type="predicted"/>
<organism evidence="1 2">
    <name type="scientific">Mesorhizobium dulcispinae</name>
    <dbReference type="NCBI Taxonomy" id="3072316"/>
    <lineage>
        <taxon>Bacteria</taxon>
        <taxon>Pseudomonadati</taxon>
        <taxon>Pseudomonadota</taxon>
        <taxon>Alphaproteobacteria</taxon>
        <taxon>Hyphomicrobiales</taxon>
        <taxon>Phyllobacteriaceae</taxon>
        <taxon>Mesorhizobium</taxon>
    </lineage>
</organism>
<evidence type="ECO:0000313" key="1">
    <source>
        <dbReference type="EMBL" id="MDX8471847.1"/>
    </source>
</evidence>
<dbReference type="Proteomes" id="UP001271780">
    <property type="component" value="Unassembled WGS sequence"/>
</dbReference>
<name>A0ABU4XE03_9HYPH</name>
<comment type="caution">
    <text evidence="1">The sequence shown here is derived from an EMBL/GenBank/DDBJ whole genome shotgun (WGS) entry which is preliminary data.</text>
</comment>
<accession>A0ABU4XE03</accession>
<sequence length="101" mass="11237">MGSRLLEVLARRKSWLDRLALGFLIFLATLIAGLMGGASAQEMEKVRAATFNAYLLSPMRTPSASSIDGVRDPLKWNFDGGRNRLNYEITMRKNKPLTAAH</sequence>
<evidence type="ECO:0000313" key="2">
    <source>
        <dbReference type="Proteomes" id="UP001271780"/>
    </source>
</evidence>
<dbReference type="EMBL" id="JAVIIZ010000003">
    <property type="protein sequence ID" value="MDX8471847.1"/>
    <property type="molecule type" value="Genomic_DNA"/>
</dbReference>